<keyword evidence="3" id="KW-1185">Reference proteome</keyword>
<gene>
    <name evidence="2" type="ORF">J2S77_002286</name>
</gene>
<dbReference type="Proteomes" id="UP001224359">
    <property type="component" value="Unassembled WGS sequence"/>
</dbReference>
<name>A0ABT9VH46_9BACI</name>
<dbReference type="SUPFAM" id="SSF55154">
    <property type="entry name" value="CYTH-like phosphatases"/>
    <property type="match status" value="1"/>
</dbReference>
<dbReference type="InterPro" id="IPR023577">
    <property type="entry name" value="CYTH_domain"/>
</dbReference>
<dbReference type="Gene3D" id="2.40.320.10">
    <property type="entry name" value="Hypothetical Protein Pfu-838710-001"/>
    <property type="match status" value="1"/>
</dbReference>
<proteinExistence type="predicted"/>
<evidence type="ECO:0000259" key="1">
    <source>
        <dbReference type="PROSITE" id="PS51707"/>
    </source>
</evidence>
<sequence>MNLTNLSVIMKISVKRGEQALQEIEIEFKNLLERDEYNNLAAHYMSNLEPIKQVNYYFETNDFRLKQQGAALRIREKTDAYVATLKQPVENGLLETHDTLTKEQFKAWCQDEITLGENIRQQLNTLGIKEADIRYKGQLTTYRYERQDRDIILVLDHSEYNGMIDYELEVEASSLEQGESYFHNLLRQFNIPKRHTPNKIARFFQSVN</sequence>
<protein>
    <submittedName>
        <fullName evidence="2">Uncharacterized protein YjbK</fullName>
    </submittedName>
</protein>
<dbReference type="Pfam" id="PF01928">
    <property type="entry name" value="CYTH"/>
    <property type="match status" value="1"/>
</dbReference>
<dbReference type="PIRSF" id="PIRSF012526">
    <property type="entry name" value="CYTH_UCP012526"/>
    <property type="match status" value="1"/>
</dbReference>
<comment type="caution">
    <text evidence="2">The sequence shown here is derived from an EMBL/GenBank/DDBJ whole genome shotgun (WGS) entry which is preliminary data.</text>
</comment>
<dbReference type="PROSITE" id="PS51707">
    <property type="entry name" value="CYTH"/>
    <property type="match status" value="1"/>
</dbReference>
<dbReference type="RefSeq" id="WP_306977427.1">
    <property type="nucleotide sequence ID" value="NZ_JAUSTQ010000010.1"/>
</dbReference>
<organism evidence="2 3">
    <name type="scientific">Alkalibacillus salilacus</name>
    <dbReference type="NCBI Taxonomy" id="284582"/>
    <lineage>
        <taxon>Bacteria</taxon>
        <taxon>Bacillati</taxon>
        <taxon>Bacillota</taxon>
        <taxon>Bacilli</taxon>
        <taxon>Bacillales</taxon>
        <taxon>Bacillaceae</taxon>
        <taxon>Alkalibacillus</taxon>
    </lineage>
</organism>
<reference evidence="2 3" key="1">
    <citation type="submission" date="2023-07" db="EMBL/GenBank/DDBJ databases">
        <title>Genomic Encyclopedia of Type Strains, Phase IV (KMG-IV): sequencing the most valuable type-strain genomes for metagenomic binning, comparative biology and taxonomic classification.</title>
        <authorList>
            <person name="Goeker M."/>
        </authorList>
    </citation>
    <scope>NUCLEOTIDE SEQUENCE [LARGE SCALE GENOMIC DNA]</scope>
    <source>
        <strain evidence="2 3">DSM 16460</strain>
    </source>
</reference>
<dbReference type="CDD" id="cd07762">
    <property type="entry name" value="CYTH-like_Pase_1"/>
    <property type="match status" value="1"/>
</dbReference>
<dbReference type="InterPro" id="IPR009195">
    <property type="entry name" value="Uncharacterised_YjbK"/>
</dbReference>
<evidence type="ECO:0000313" key="2">
    <source>
        <dbReference type="EMBL" id="MDQ0160283.1"/>
    </source>
</evidence>
<dbReference type="SMART" id="SM01118">
    <property type="entry name" value="CYTH"/>
    <property type="match status" value="1"/>
</dbReference>
<evidence type="ECO:0000313" key="3">
    <source>
        <dbReference type="Proteomes" id="UP001224359"/>
    </source>
</evidence>
<dbReference type="EMBL" id="JAUSTQ010000010">
    <property type="protein sequence ID" value="MDQ0160283.1"/>
    <property type="molecule type" value="Genomic_DNA"/>
</dbReference>
<accession>A0ABT9VH46</accession>
<dbReference type="InterPro" id="IPR033469">
    <property type="entry name" value="CYTH-like_dom_sf"/>
</dbReference>
<feature type="domain" description="CYTH" evidence="1">
    <location>
        <begin position="23"/>
        <end position="208"/>
    </location>
</feature>